<gene>
    <name evidence="1" type="ORF">FB45DRAFT_393579</name>
</gene>
<name>A0AAD7B1A6_9AGAR</name>
<dbReference type="EMBL" id="JARKIF010000048">
    <property type="protein sequence ID" value="KAJ7607686.1"/>
    <property type="molecule type" value="Genomic_DNA"/>
</dbReference>
<evidence type="ECO:0000313" key="1">
    <source>
        <dbReference type="EMBL" id="KAJ7607686.1"/>
    </source>
</evidence>
<proteinExistence type="predicted"/>
<reference evidence="1" key="1">
    <citation type="submission" date="2023-03" db="EMBL/GenBank/DDBJ databases">
        <title>Massive genome expansion in bonnet fungi (Mycena s.s.) driven by repeated elements and novel gene families across ecological guilds.</title>
        <authorList>
            <consortium name="Lawrence Berkeley National Laboratory"/>
            <person name="Harder C.B."/>
            <person name="Miyauchi S."/>
            <person name="Viragh M."/>
            <person name="Kuo A."/>
            <person name="Thoen E."/>
            <person name="Andreopoulos B."/>
            <person name="Lu D."/>
            <person name="Skrede I."/>
            <person name="Drula E."/>
            <person name="Henrissat B."/>
            <person name="Morin E."/>
            <person name="Kohler A."/>
            <person name="Barry K."/>
            <person name="LaButti K."/>
            <person name="Morin E."/>
            <person name="Salamov A."/>
            <person name="Lipzen A."/>
            <person name="Mereny Z."/>
            <person name="Hegedus B."/>
            <person name="Baldrian P."/>
            <person name="Stursova M."/>
            <person name="Weitz H."/>
            <person name="Taylor A."/>
            <person name="Grigoriev I.V."/>
            <person name="Nagy L.G."/>
            <person name="Martin F."/>
            <person name="Kauserud H."/>
        </authorList>
    </citation>
    <scope>NUCLEOTIDE SEQUENCE</scope>
    <source>
        <strain evidence="1">9284</strain>
    </source>
</reference>
<evidence type="ECO:0000313" key="2">
    <source>
        <dbReference type="Proteomes" id="UP001221142"/>
    </source>
</evidence>
<dbReference type="Proteomes" id="UP001221142">
    <property type="component" value="Unassembled WGS sequence"/>
</dbReference>
<protein>
    <submittedName>
        <fullName evidence="1">Uncharacterized protein</fullName>
    </submittedName>
</protein>
<dbReference type="AlphaFoldDB" id="A0AAD7B1A6"/>
<accession>A0AAD7B1A6</accession>
<organism evidence="1 2">
    <name type="scientific">Roridomyces roridus</name>
    <dbReference type="NCBI Taxonomy" id="1738132"/>
    <lineage>
        <taxon>Eukaryota</taxon>
        <taxon>Fungi</taxon>
        <taxon>Dikarya</taxon>
        <taxon>Basidiomycota</taxon>
        <taxon>Agaricomycotina</taxon>
        <taxon>Agaricomycetes</taxon>
        <taxon>Agaricomycetidae</taxon>
        <taxon>Agaricales</taxon>
        <taxon>Marasmiineae</taxon>
        <taxon>Mycenaceae</taxon>
        <taxon>Roridomyces</taxon>
    </lineage>
</organism>
<feature type="non-terminal residue" evidence="1">
    <location>
        <position position="153"/>
    </location>
</feature>
<sequence>MWMSQANHIFKRLQTISGYDAHVLIDYLWISTGIAKPTSNTHRCRGYLFLCPPGDFLTGSNSFRWPECPWFWSSDPSGRHRLNAEEASSHGFPAVEMRMTLWGRFWDTSVYQALRTFHTFKGFDPDSQELAIHLGQPLCQLSGEKEETFAHVC</sequence>
<comment type="caution">
    <text evidence="1">The sequence shown here is derived from an EMBL/GenBank/DDBJ whole genome shotgun (WGS) entry which is preliminary data.</text>
</comment>
<keyword evidence="2" id="KW-1185">Reference proteome</keyword>